<reference evidence="2" key="1">
    <citation type="submission" date="2017-01" db="EMBL/GenBank/DDBJ databases">
        <title>Comparative genomics of anhydrobiosis in the tardigrade Hypsibius dujardini.</title>
        <authorList>
            <person name="Yoshida Y."/>
            <person name="Koutsovoulos G."/>
            <person name="Laetsch D."/>
            <person name="Stevens L."/>
            <person name="Kumar S."/>
            <person name="Horikawa D."/>
            <person name="Ishino K."/>
            <person name="Komine S."/>
            <person name="Tomita M."/>
            <person name="Blaxter M."/>
            <person name="Arakawa K."/>
        </authorList>
    </citation>
    <scope>NUCLEOTIDE SEQUENCE [LARGE SCALE GENOMIC DNA]</scope>
    <source>
        <strain evidence="2">Z151</strain>
    </source>
</reference>
<dbReference type="AlphaFoldDB" id="A0A9X6NIH8"/>
<protein>
    <submittedName>
        <fullName evidence="1">Uncharacterized protein</fullName>
    </submittedName>
</protein>
<evidence type="ECO:0000313" key="2">
    <source>
        <dbReference type="Proteomes" id="UP000192578"/>
    </source>
</evidence>
<proteinExistence type="predicted"/>
<dbReference type="Proteomes" id="UP000192578">
    <property type="component" value="Unassembled WGS sequence"/>
</dbReference>
<sequence>MVGIRSIRFIDISLQDLPNCLKNQPKFLRPSPLGCIVPIRDLPASQYRHIAACWSRILCCVVIATSLGDFSKQTELLQNV</sequence>
<gene>
    <name evidence="1" type="ORF">BV898_19189</name>
</gene>
<organism evidence="1 2">
    <name type="scientific">Hypsibius exemplaris</name>
    <name type="common">Freshwater tardigrade</name>
    <dbReference type="NCBI Taxonomy" id="2072580"/>
    <lineage>
        <taxon>Eukaryota</taxon>
        <taxon>Metazoa</taxon>
        <taxon>Ecdysozoa</taxon>
        <taxon>Tardigrada</taxon>
        <taxon>Eutardigrada</taxon>
        <taxon>Parachela</taxon>
        <taxon>Hypsibioidea</taxon>
        <taxon>Hypsibiidae</taxon>
        <taxon>Hypsibius</taxon>
    </lineage>
</organism>
<name>A0A9X6NIH8_HYPEX</name>
<keyword evidence="2" id="KW-1185">Reference proteome</keyword>
<dbReference type="EMBL" id="MTYJ01000461">
    <property type="protein sequence ID" value="OWA54795.1"/>
    <property type="molecule type" value="Genomic_DNA"/>
</dbReference>
<evidence type="ECO:0000313" key="1">
    <source>
        <dbReference type="EMBL" id="OWA54795.1"/>
    </source>
</evidence>
<accession>A0A9X6NIH8</accession>
<comment type="caution">
    <text evidence="1">The sequence shown here is derived from an EMBL/GenBank/DDBJ whole genome shotgun (WGS) entry which is preliminary data.</text>
</comment>